<keyword evidence="3" id="KW-1185">Reference proteome</keyword>
<dbReference type="Gene3D" id="3.10.620.30">
    <property type="match status" value="1"/>
</dbReference>
<dbReference type="InterPro" id="IPR002931">
    <property type="entry name" value="Transglutaminase-like"/>
</dbReference>
<dbReference type="SUPFAM" id="SSF54001">
    <property type="entry name" value="Cysteine proteinases"/>
    <property type="match status" value="1"/>
</dbReference>
<dbReference type="Proteomes" id="UP001209885">
    <property type="component" value="Unassembled WGS sequence"/>
</dbReference>
<sequence length="297" mass="34331">MLKKILLSFLILLIGFTAFSFYLSPRLGGLISLGKDEIDKNIYKLEFDKGNENSFGLEYNDLSERGDLVALREQFRLDKIVDTIDDDFEQVLAIQSWVQSQWEHDGDNAPDKFNAVYILEEAQKGNRFRCVEYSLVARECLAALGFKVRTIGLMTKDISEVKSGGGHVANEVYLEDLNKWMFIDPQFDVIAVKDGIPLNAVELQHAIAHNENFDIINPNNTISKEDYVEWIGPYLYYFYVTINGQRISVWDRIIGNKKQLTLLSKDAREPEYFQKIFKINNSYYTNSLNDFYPKINQ</sequence>
<evidence type="ECO:0000313" key="2">
    <source>
        <dbReference type="EMBL" id="MCX2743173.1"/>
    </source>
</evidence>
<feature type="domain" description="Transglutaminase-like" evidence="1">
    <location>
        <begin position="79"/>
        <end position="185"/>
    </location>
</feature>
<name>A0ABT3RPA3_9BACT</name>
<proteinExistence type="predicted"/>
<reference evidence="2 3" key="1">
    <citation type="submission" date="2022-11" db="EMBL/GenBank/DDBJ databases">
        <title>The characterization of three novel Bacteroidetes species and genomic analysis of their roles in tidal elemental geochemical cycles.</title>
        <authorList>
            <person name="Ma K."/>
        </authorList>
    </citation>
    <scope>NUCLEOTIDE SEQUENCE [LARGE SCALE GENOMIC DNA]</scope>
    <source>
        <strain evidence="2 3">M17</strain>
    </source>
</reference>
<dbReference type="Pfam" id="PF01841">
    <property type="entry name" value="Transglut_core"/>
    <property type="match status" value="1"/>
</dbReference>
<dbReference type="EMBL" id="JAPFQN010000003">
    <property type="protein sequence ID" value="MCX2743173.1"/>
    <property type="molecule type" value="Genomic_DNA"/>
</dbReference>
<evidence type="ECO:0000313" key="3">
    <source>
        <dbReference type="Proteomes" id="UP001209885"/>
    </source>
</evidence>
<dbReference type="RefSeq" id="WP_266055548.1">
    <property type="nucleotide sequence ID" value="NZ_JAPFQN010000003.1"/>
</dbReference>
<gene>
    <name evidence="2" type="ORF">OO013_04815</name>
</gene>
<protein>
    <submittedName>
        <fullName evidence="2">Transglutaminase-like domain-containing protein</fullName>
    </submittedName>
</protein>
<organism evidence="2 3">
    <name type="scientific">Mangrovivirga halotolerans</name>
    <dbReference type="NCBI Taxonomy" id="2993936"/>
    <lineage>
        <taxon>Bacteria</taxon>
        <taxon>Pseudomonadati</taxon>
        <taxon>Bacteroidota</taxon>
        <taxon>Cytophagia</taxon>
        <taxon>Cytophagales</taxon>
        <taxon>Mangrovivirgaceae</taxon>
        <taxon>Mangrovivirga</taxon>
    </lineage>
</organism>
<dbReference type="InterPro" id="IPR038765">
    <property type="entry name" value="Papain-like_cys_pep_sf"/>
</dbReference>
<evidence type="ECO:0000259" key="1">
    <source>
        <dbReference type="Pfam" id="PF01841"/>
    </source>
</evidence>
<comment type="caution">
    <text evidence="2">The sequence shown here is derived from an EMBL/GenBank/DDBJ whole genome shotgun (WGS) entry which is preliminary data.</text>
</comment>
<accession>A0ABT3RPA3</accession>